<keyword evidence="5" id="KW-0997">Cell inner membrane</keyword>
<protein>
    <submittedName>
        <fullName evidence="12">Sulfate/thiosulfate import ATP-binding protein cysA</fullName>
        <ecNumber evidence="12">3.6.3.-</ecNumber>
        <ecNumber evidence="12">3.6.3.25</ecNumber>
    </submittedName>
</protein>
<dbReference type="EC" id="3.6.3.-" evidence="12"/>
<dbReference type="GO" id="GO:0005524">
    <property type="term" value="F:ATP binding"/>
    <property type="evidence" value="ECO:0007669"/>
    <property type="project" value="UniProtKB-KW"/>
</dbReference>
<sequence length="305" mass="34006">MGKRPVIGWKDTIERAYVQKPLLHVEHLEISRTGAGASGSESNPLLRDVNFSVYPGEIVALTGPSGCGKSLTAHAIAGMLDPSVGVTQGCIYYNGEDIIPFHEQRWQRLRREDIALLIQQSLSGLNPIRTVRAQLTDTLRLHRRRQMHSQKEQGQADLAPSHTASQQTHRRQGVMSRMRQMLNRATELAGGRTTPGQEAYLCSLLRKVGFADPEYILSSYPFELSGGMCQRVLLAAMLSSGPRLFIADEPTTALDVINRDKVLSLLLQLREDFELTILLISHDRQGMSRVADRVLEMTPEGRMQP</sequence>
<dbReference type="GeneID" id="93348696"/>
<dbReference type="Proteomes" id="UP000254400">
    <property type="component" value="Unassembled WGS sequence"/>
</dbReference>
<dbReference type="PANTHER" id="PTHR43297:SF14">
    <property type="entry name" value="ATPASE AAA-TYPE CORE DOMAIN-CONTAINING PROTEIN"/>
    <property type="match status" value="1"/>
</dbReference>
<accession>A0A378Y5F0</accession>
<keyword evidence="6" id="KW-0547">Nucleotide-binding</keyword>
<keyword evidence="7 12" id="KW-0067">ATP-binding</keyword>
<name>A0A378Y5F0_PAEPO</name>
<dbReference type="GO" id="GO:0005886">
    <property type="term" value="C:plasma membrane"/>
    <property type="evidence" value="ECO:0007669"/>
    <property type="project" value="UniProtKB-SubCell"/>
</dbReference>
<dbReference type="InterPro" id="IPR050388">
    <property type="entry name" value="ABC_Ni/Peptide_Import"/>
</dbReference>
<comment type="similarity">
    <text evidence="2">Belongs to the ABC transporter superfamily.</text>
</comment>
<dbReference type="Pfam" id="PF00005">
    <property type="entry name" value="ABC_tran"/>
    <property type="match status" value="1"/>
</dbReference>
<dbReference type="AlphaFoldDB" id="A0A378Y5F0"/>
<dbReference type="InterPro" id="IPR003439">
    <property type="entry name" value="ABC_transporter-like_ATP-bd"/>
</dbReference>
<keyword evidence="3" id="KW-0813">Transport</keyword>
<evidence type="ECO:0000259" key="11">
    <source>
        <dbReference type="PROSITE" id="PS50893"/>
    </source>
</evidence>
<dbReference type="CDD" id="cd03257">
    <property type="entry name" value="ABC_NikE_OppD_transporters"/>
    <property type="match status" value="1"/>
</dbReference>
<dbReference type="PROSITE" id="PS00211">
    <property type="entry name" value="ABC_TRANSPORTER_1"/>
    <property type="match status" value="1"/>
</dbReference>
<comment type="subcellular location">
    <subcellularLocation>
        <location evidence="1">Cell membrane</location>
        <topology evidence="1">Peripheral membrane protein</topology>
    </subcellularLocation>
</comment>
<keyword evidence="4" id="KW-1003">Cell membrane</keyword>
<gene>
    <name evidence="12" type="primary">oppD7</name>
    <name evidence="12" type="ORF">NCTC10343_05399</name>
</gene>
<dbReference type="SMART" id="SM00382">
    <property type="entry name" value="AAA"/>
    <property type="match status" value="1"/>
</dbReference>
<dbReference type="InterPro" id="IPR027417">
    <property type="entry name" value="P-loop_NTPase"/>
</dbReference>
<dbReference type="PROSITE" id="PS50893">
    <property type="entry name" value="ABC_TRANSPORTER_2"/>
    <property type="match status" value="1"/>
</dbReference>
<reference evidence="12 13" key="1">
    <citation type="submission" date="2018-06" db="EMBL/GenBank/DDBJ databases">
        <authorList>
            <consortium name="Pathogen Informatics"/>
            <person name="Doyle S."/>
        </authorList>
    </citation>
    <scope>NUCLEOTIDE SEQUENCE [LARGE SCALE GENOMIC DNA]</scope>
    <source>
        <strain evidence="12 13">NCTC10343</strain>
    </source>
</reference>
<evidence type="ECO:0000256" key="6">
    <source>
        <dbReference type="ARBA" id="ARBA00022741"/>
    </source>
</evidence>
<dbReference type="InterPro" id="IPR017871">
    <property type="entry name" value="ABC_transporter-like_CS"/>
</dbReference>
<dbReference type="EMBL" id="UGSC01000001">
    <property type="protein sequence ID" value="SUA72442.1"/>
    <property type="molecule type" value="Genomic_DNA"/>
</dbReference>
<feature type="domain" description="ABC transporter" evidence="11">
    <location>
        <begin position="25"/>
        <end position="305"/>
    </location>
</feature>
<dbReference type="InterPro" id="IPR003593">
    <property type="entry name" value="AAA+_ATPase"/>
</dbReference>
<dbReference type="GO" id="GO:0016887">
    <property type="term" value="F:ATP hydrolysis activity"/>
    <property type="evidence" value="ECO:0007669"/>
    <property type="project" value="InterPro"/>
</dbReference>
<proteinExistence type="inferred from homology"/>
<evidence type="ECO:0000256" key="8">
    <source>
        <dbReference type="ARBA" id="ARBA00022967"/>
    </source>
</evidence>
<evidence type="ECO:0000256" key="2">
    <source>
        <dbReference type="ARBA" id="ARBA00005417"/>
    </source>
</evidence>
<evidence type="ECO:0000256" key="4">
    <source>
        <dbReference type="ARBA" id="ARBA00022475"/>
    </source>
</evidence>
<evidence type="ECO:0000313" key="12">
    <source>
        <dbReference type="EMBL" id="SUA72442.1"/>
    </source>
</evidence>
<feature type="region of interest" description="Disordered" evidence="10">
    <location>
        <begin position="144"/>
        <end position="176"/>
    </location>
</feature>
<dbReference type="SUPFAM" id="SSF52540">
    <property type="entry name" value="P-loop containing nucleoside triphosphate hydrolases"/>
    <property type="match status" value="1"/>
</dbReference>
<dbReference type="RefSeq" id="WP_019688993.1">
    <property type="nucleotide sequence ID" value="NZ_CP036496.1"/>
</dbReference>
<organism evidence="12 13">
    <name type="scientific">Paenibacillus polymyxa</name>
    <name type="common">Bacillus polymyxa</name>
    <dbReference type="NCBI Taxonomy" id="1406"/>
    <lineage>
        <taxon>Bacteria</taxon>
        <taxon>Bacillati</taxon>
        <taxon>Bacillota</taxon>
        <taxon>Bacilli</taxon>
        <taxon>Bacillales</taxon>
        <taxon>Paenibacillaceae</taxon>
        <taxon>Paenibacillus</taxon>
    </lineage>
</organism>
<evidence type="ECO:0000313" key="13">
    <source>
        <dbReference type="Proteomes" id="UP000254400"/>
    </source>
</evidence>
<dbReference type="Gene3D" id="3.40.50.300">
    <property type="entry name" value="P-loop containing nucleotide triphosphate hydrolases"/>
    <property type="match status" value="1"/>
</dbReference>
<evidence type="ECO:0000256" key="5">
    <source>
        <dbReference type="ARBA" id="ARBA00022519"/>
    </source>
</evidence>
<keyword evidence="8" id="KW-1278">Translocase</keyword>
<dbReference type="EC" id="3.6.3.25" evidence="12"/>
<dbReference type="PANTHER" id="PTHR43297">
    <property type="entry name" value="OLIGOPEPTIDE TRANSPORT ATP-BINDING PROTEIN APPD"/>
    <property type="match status" value="1"/>
</dbReference>
<evidence type="ECO:0000256" key="1">
    <source>
        <dbReference type="ARBA" id="ARBA00004202"/>
    </source>
</evidence>
<keyword evidence="12" id="KW-0378">Hydrolase</keyword>
<evidence type="ECO:0000256" key="3">
    <source>
        <dbReference type="ARBA" id="ARBA00022448"/>
    </source>
</evidence>
<evidence type="ECO:0000256" key="10">
    <source>
        <dbReference type="SAM" id="MobiDB-lite"/>
    </source>
</evidence>
<evidence type="ECO:0000256" key="7">
    <source>
        <dbReference type="ARBA" id="ARBA00022840"/>
    </source>
</evidence>
<evidence type="ECO:0000256" key="9">
    <source>
        <dbReference type="ARBA" id="ARBA00023136"/>
    </source>
</evidence>
<keyword evidence="9" id="KW-0472">Membrane</keyword>